<dbReference type="SUPFAM" id="SSF48150">
    <property type="entry name" value="DNA-glycosylase"/>
    <property type="match status" value="1"/>
</dbReference>
<dbReference type="RefSeq" id="WP_011838534.1">
    <property type="nucleotide sequence ID" value="NC_009033.1"/>
</dbReference>
<protein>
    <submittedName>
        <fullName evidence="1">Uncharacterized protein</fullName>
    </submittedName>
</protein>
<reference evidence="1 2" key="2">
    <citation type="journal article" date="2009" name="Stand. Genomic Sci.">
        <title>Complete genome sequence of Staphylothermus marinus Stetter and Fiala 1986 type strain F1.</title>
        <authorList>
            <person name="Anderson I.J."/>
            <person name="Sun H."/>
            <person name="Lapidus A."/>
            <person name="Copeland A."/>
            <person name="Glavina Del Rio T."/>
            <person name="Tice H."/>
            <person name="Dalin E."/>
            <person name="Lucas S."/>
            <person name="Barry K."/>
            <person name="Land M."/>
            <person name="Richardson P."/>
            <person name="Huber H."/>
            <person name="Kyrpides N.C."/>
        </authorList>
    </citation>
    <scope>NUCLEOTIDE SEQUENCE [LARGE SCALE GENOMIC DNA]</scope>
    <source>
        <strain evidence="2">ATCC 43588 / DSM 3639 / JCM 9404 / F1</strain>
    </source>
</reference>
<name>A3DL33_STAMF</name>
<reference evidence="2" key="1">
    <citation type="journal article" date="2009" name="BMC Genomics">
        <title>The complete genome sequence of Staphylothermus marinus reveals differences in sulfur metabolism among heterotrophic Crenarchaeota.</title>
        <authorList>
            <person name="Anderson I.J."/>
            <person name="Dharmarajan L."/>
            <person name="Rodriguez J."/>
            <person name="Hooper S."/>
            <person name="Porat I."/>
            <person name="Ulrich L.E."/>
            <person name="Elkins J.G."/>
            <person name="Mavromatis K."/>
            <person name="Sun H."/>
            <person name="Land M."/>
            <person name="Lapidus A."/>
            <person name="Lucas S."/>
            <person name="Barry K."/>
            <person name="Huber H."/>
            <person name="Zhulin I.B."/>
            <person name="Whitman W.B."/>
            <person name="Mukhopadhyay B."/>
            <person name="Woese C."/>
            <person name="Bristow J."/>
            <person name="Kyrpides N."/>
        </authorList>
    </citation>
    <scope>NUCLEOTIDE SEQUENCE [LARGE SCALE GENOMIC DNA]</scope>
    <source>
        <strain evidence="2">ATCC 43588 / DSM 3639 / JCM 9404 / F1</strain>
    </source>
</reference>
<proteinExistence type="predicted"/>
<dbReference type="InterPro" id="IPR011257">
    <property type="entry name" value="DNA_glycosylase"/>
</dbReference>
<dbReference type="STRING" id="399550.Smar_0230"/>
<organism evidence="1 2">
    <name type="scientific">Staphylothermus marinus (strain ATCC 43588 / DSM 3639 / JCM 9404 / F1)</name>
    <dbReference type="NCBI Taxonomy" id="399550"/>
    <lineage>
        <taxon>Archaea</taxon>
        <taxon>Thermoproteota</taxon>
        <taxon>Thermoprotei</taxon>
        <taxon>Desulfurococcales</taxon>
        <taxon>Desulfurococcaceae</taxon>
        <taxon>Staphylothermus</taxon>
    </lineage>
</organism>
<gene>
    <name evidence="1" type="ordered locus">Smar_0230</name>
</gene>
<dbReference type="KEGG" id="smr:Smar_0230"/>
<dbReference type="GO" id="GO:0006281">
    <property type="term" value="P:DNA repair"/>
    <property type="evidence" value="ECO:0007669"/>
    <property type="project" value="InterPro"/>
</dbReference>
<evidence type="ECO:0000313" key="2">
    <source>
        <dbReference type="Proteomes" id="UP000000254"/>
    </source>
</evidence>
<keyword evidence="2" id="KW-1185">Reference proteome</keyword>
<dbReference type="AlphaFoldDB" id="A3DL33"/>
<dbReference type="HOGENOM" id="CLU_854236_0_0_2"/>
<dbReference type="GeneID" id="4907288"/>
<dbReference type="Proteomes" id="UP000000254">
    <property type="component" value="Chromosome"/>
</dbReference>
<dbReference type="GO" id="GO:0003824">
    <property type="term" value="F:catalytic activity"/>
    <property type="evidence" value="ECO:0007669"/>
    <property type="project" value="InterPro"/>
</dbReference>
<accession>A3DL33</accession>
<dbReference type="eggNOG" id="arCOG00465">
    <property type="taxonomic scope" value="Archaea"/>
</dbReference>
<dbReference type="EMBL" id="CP000575">
    <property type="protein sequence ID" value="ABN69343.1"/>
    <property type="molecule type" value="Genomic_DNA"/>
</dbReference>
<dbReference type="OrthoDB" id="19248at2157"/>
<sequence>MKIIIKDINYPLSLYYSYLLPLFRVEKHNNGVVFTKEIGICRGLRCKYMVGNETTCIIPNNCSHHTIRQILGIENHKYVKEFFNKLGIFKNNVFAGLTLMHSPRDKLYIFTSIFLSRNTDYYANTVKWIKIIHRNNCLTNPLKCAKFIRSYQYKQLIEIYDDIVKFLSKNNYQPLEEAVELLKIKYVGLKTINAYLLHTYGITEYAPIDRHYQALLRSLGVKPYVPNKKYCLCHEFNCSKCLFKNTCIYGLTRNIFKHFNGFIQSISYIQGRIQKHLTRKIKHRSKLEETIIDLIRHEGFNTIIKSYIELIDSIKILFNFERSQL</sequence>
<evidence type="ECO:0000313" key="1">
    <source>
        <dbReference type="EMBL" id="ABN69343.1"/>
    </source>
</evidence>